<sequence length="216" mass="25115">MQYPIFQSVVNKINSLLNKRNINVVKFKTWEESRINAAGLEIVIDLKDSTNHLKQLDINFDWDSFREANLANQLNGTDKHPMLKEKHLTEVNISPSIDVELVWHFDERKSQPNQTNGDTNYRIQKASEWMDRVSREVNELLISDDIITRWHLEIDGDSHGKYLTAINLISYFQFTMTDLESLNEVNEYVSRKLTHLLYKANRIIKIADRSVAVAAA</sequence>
<evidence type="ECO:0000313" key="2">
    <source>
        <dbReference type="Proteomes" id="UP000233398"/>
    </source>
</evidence>
<dbReference type="OrthoDB" id="1523317at2"/>
<accession>A0A2N0VM31</accession>
<dbReference type="Proteomes" id="UP000233398">
    <property type="component" value="Unassembled WGS sequence"/>
</dbReference>
<name>A0A2N0VM31_9BACT</name>
<keyword evidence="2" id="KW-1185">Reference proteome</keyword>
<organism evidence="1 2">
    <name type="scientific">Rhodohalobacter barkolensis</name>
    <dbReference type="NCBI Taxonomy" id="2053187"/>
    <lineage>
        <taxon>Bacteria</taxon>
        <taxon>Pseudomonadati</taxon>
        <taxon>Balneolota</taxon>
        <taxon>Balneolia</taxon>
        <taxon>Balneolales</taxon>
        <taxon>Balneolaceae</taxon>
        <taxon>Rhodohalobacter</taxon>
    </lineage>
</organism>
<proteinExistence type="predicted"/>
<reference evidence="1 2" key="1">
    <citation type="submission" date="2017-11" db="EMBL/GenBank/DDBJ databases">
        <title>Rhodohalobacter 15182 sp. nov., isolated from a salt lake.</title>
        <authorList>
            <person name="Han S."/>
        </authorList>
    </citation>
    <scope>NUCLEOTIDE SEQUENCE [LARGE SCALE GENOMIC DNA]</scope>
    <source>
        <strain evidence="1 2">15182</strain>
    </source>
</reference>
<comment type="caution">
    <text evidence="1">The sequence shown here is derived from an EMBL/GenBank/DDBJ whole genome shotgun (WGS) entry which is preliminary data.</text>
</comment>
<evidence type="ECO:0000313" key="1">
    <source>
        <dbReference type="EMBL" id="PKD45265.1"/>
    </source>
</evidence>
<dbReference type="EMBL" id="PISP01000001">
    <property type="protein sequence ID" value="PKD45265.1"/>
    <property type="molecule type" value="Genomic_DNA"/>
</dbReference>
<dbReference type="RefSeq" id="WP_101072837.1">
    <property type="nucleotide sequence ID" value="NZ_PISP01000001.1"/>
</dbReference>
<dbReference type="AlphaFoldDB" id="A0A2N0VM31"/>
<gene>
    <name evidence="1" type="ORF">CWD77_07430</name>
</gene>
<protein>
    <submittedName>
        <fullName evidence="1">Uncharacterized protein</fullName>
    </submittedName>
</protein>